<dbReference type="InterPro" id="IPR011652">
    <property type="entry name" value="MORN_2"/>
</dbReference>
<dbReference type="EMBL" id="SMKO01000070">
    <property type="protein sequence ID" value="TDD01990.1"/>
    <property type="molecule type" value="Genomic_DNA"/>
</dbReference>
<name>A0A4R4VPH1_9ACTN</name>
<dbReference type="Gene3D" id="2.20.110.10">
    <property type="entry name" value="Histone H3 K4-specific methyltransferase SET7/9 N-terminal domain"/>
    <property type="match status" value="1"/>
</dbReference>
<dbReference type="Pfam" id="PF07661">
    <property type="entry name" value="MORN_2"/>
    <property type="match status" value="3"/>
</dbReference>
<proteinExistence type="predicted"/>
<keyword evidence="2" id="KW-1185">Reference proteome</keyword>
<evidence type="ECO:0000313" key="2">
    <source>
        <dbReference type="Proteomes" id="UP000295258"/>
    </source>
</evidence>
<comment type="caution">
    <text evidence="1">The sequence shown here is derived from an EMBL/GenBank/DDBJ whole genome shotgun (WGS) entry which is preliminary data.</text>
</comment>
<dbReference type="AlphaFoldDB" id="A0A4R4VPH1"/>
<accession>A0A4R4VPH1</accession>
<dbReference type="SUPFAM" id="SSF82185">
    <property type="entry name" value="Histone H3 K4-specific methyltransferase SET7/9 N-terminal domain"/>
    <property type="match status" value="1"/>
</dbReference>
<organism evidence="1 2">
    <name type="scientific">Nonomuraea deserti</name>
    <dbReference type="NCBI Taxonomy" id="1848322"/>
    <lineage>
        <taxon>Bacteria</taxon>
        <taxon>Bacillati</taxon>
        <taxon>Actinomycetota</taxon>
        <taxon>Actinomycetes</taxon>
        <taxon>Streptosporangiales</taxon>
        <taxon>Streptosporangiaceae</taxon>
        <taxon>Nonomuraea</taxon>
    </lineage>
</organism>
<protein>
    <recommendedName>
        <fullName evidence="3">Toxin-antitoxin system YwqK family antitoxin</fullName>
    </recommendedName>
</protein>
<dbReference type="Proteomes" id="UP000295258">
    <property type="component" value="Unassembled WGS sequence"/>
</dbReference>
<dbReference type="PROSITE" id="PS51257">
    <property type="entry name" value="PROKAR_LIPOPROTEIN"/>
    <property type="match status" value="1"/>
</dbReference>
<gene>
    <name evidence="1" type="ORF">E1292_24675</name>
</gene>
<reference evidence="1 2" key="1">
    <citation type="submission" date="2019-03" db="EMBL/GenBank/DDBJ databases">
        <title>Draft genome sequences of novel Actinobacteria.</title>
        <authorList>
            <person name="Sahin N."/>
            <person name="Ay H."/>
            <person name="Saygin H."/>
        </authorList>
    </citation>
    <scope>NUCLEOTIDE SEQUENCE [LARGE SCALE GENOMIC DNA]</scope>
    <source>
        <strain evidence="1 2">KC310</strain>
    </source>
</reference>
<evidence type="ECO:0008006" key="3">
    <source>
        <dbReference type="Google" id="ProtNLM"/>
    </source>
</evidence>
<evidence type="ECO:0000313" key="1">
    <source>
        <dbReference type="EMBL" id="TDD01990.1"/>
    </source>
</evidence>
<sequence length="115" mass="13126">MVGNNMRIAMNDLEYDLDQRVRYQGTLYSGTACEFYADGTVMTELTFDQGIPHGTARAFYPDGGIESEWRHDHGRRHGSRLRWHPNGQLAEDQIYDHGKMISSQAWHPDGTPDSL</sequence>